<feature type="region of interest" description="Disordered" evidence="1">
    <location>
        <begin position="99"/>
        <end position="119"/>
    </location>
</feature>
<proteinExistence type="predicted"/>
<protein>
    <submittedName>
        <fullName evidence="3">CHAT domain-containing protein</fullName>
    </submittedName>
</protein>
<comment type="caution">
    <text evidence="3">The sequence shown here is derived from an EMBL/GenBank/DDBJ whole genome shotgun (WGS) entry which is preliminary data.</text>
</comment>
<dbReference type="Pfam" id="PF12770">
    <property type="entry name" value="CHAT"/>
    <property type="match status" value="1"/>
</dbReference>
<reference evidence="3 4" key="1">
    <citation type="submission" date="2024-09" db="EMBL/GenBank/DDBJ databases">
        <authorList>
            <person name="Sun Q."/>
            <person name="Mori K."/>
        </authorList>
    </citation>
    <scope>NUCLEOTIDE SEQUENCE [LARGE SCALE GENOMIC DNA]</scope>
    <source>
        <strain evidence="3 4">NCAIM B.02604</strain>
    </source>
</reference>
<feature type="compositionally biased region" description="Basic and acidic residues" evidence="1">
    <location>
        <begin position="57"/>
        <end position="76"/>
    </location>
</feature>
<feature type="compositionally biased region" description="Low complexity" evidence="1">
    <location>
        <begin position="41"/>
        <end position="56"/>
    </location>
</feature>
<accession>A0ABV6PB29</accession>
<dbReference type="InterPro" id="IPR024983">
    <property type="entry name" value="CHAT_dom"/>
</dbReference>
<dbReference type="Proteomes" id="UP001589862">
    <property type="component" value="Unassembled WGS sequence"/>
</dbReference>
<feature type="compositionally biased region" description="Basic and acidic residues" evidence="1">
    <location>
        <begin position="17"/>
        <end position="40"/>
    </location>
</feature>
<name>A0ABV6PB29_9MICC</name>
<evidence type="ECO:0000313" key="4">
    <source>
        <dbReference type="Proteomes" id="UP001589862"/>
    </source>
</evidence>
<dbReference type="EMBL" id="JBHLUB010000030">
    <property type="protein sequence ID" value="MFC0582325.1"/>
    <property type="molecule type" value="Genomic_DNA"/>
</dbReference>
<feature type="region of interest" description="Disordered" evidence="1">
    <location>
        <begin position="1"/>
        <end position="84"/>
    </location>
</feature>
<feature type="domain" description="CHAT" evidence="2">
    <location>
        <begin position="141"/>
        <end position="314"/>
    </location>
</feature>
<keyword evidence="4" id="KW-1185">Reference proteome</keyword>
<evidence type="ECO:0000259" key="2">
    <source>
        <dbReference type="Pfam" id="PF12770"/>
    </source>
</evidence>
<organism evidence="3 4">
    <name type="scientific">Micrococcoides hystricis</name>
    <dbReference type="NCBI Taxonomy" id="1572761"/>
    <lineage>
        <taxon>Bacteria</taxon>
        <taxon>Bacillati</taxon>
        <taxon>Actinomycetota</taxon>
        <taxon>Actinomycetes</taxon>
        <taxon>Micrococcales</taxon>
        <taxon>Micrococcaceae</taxon>
        <taxon>Micrococcoides</taxon>
    </lineage>
</organism>
<evidence type="ECO:0000313" key="3">
    <source>
        <dbReference type="EMBL" id="MFC0582325.1"/>
    </source>
</evidence>
<dbReference type="RefSeq" id="WP_377459403.1">
    <property type="nucleotide sequence ID" value="NZ_JBHLUB010000030.1"/>
</dbReference>
<evidence type="ECO:0000256" key="1">
    <source>
        <dbReference type="SAM" id="MobiDB-lite"/>
    </source>
</evidence>
<sequence length="353" mass="38433">MSASQYRSQLERKRKQRVDAEKKAGEFRAKESKKRAEGAKARTASAKAKSHTTANSKAREADRCEKAAESAGKEATRWQTRASGYAKEEVAIQSKLARAERRESDAAERAQRRAQQQAEIRTRAERTAIEARLVGTEQAVSRVLRRMPDAKPEKLRVLMLGASAAGDLRVGREQKRIRAAVESALHRDHIEIDPRPAATTEDLLDGISRFQPHIIHFSGHSNDELIVFEDEKDEPHQGVIVTARAFSRAVQASDTPPLLVVLNSCNSASQIDALVAEVVPFAIGMAESIGDGDAISYAARFYANIANGQSIQSAHFAGQAALELAGLDSADLPTLAWAPDVDPAQVILVEAAE</sequence>
<gene>
    <name evidence="3" type="ORF">ACFFFR_08020</name>
</gene>
<feature type="compositionally biased region" description="Basic and acidic residues" evidence="1">
    <location>
        <begin position="99"/>
        <end position="111"/>
    </location>
</feature>